<reference evidence="1 2" key="1">
    <citation type="journal article" date="2024" name="Science">
        <title>Giant polyketide synthase enzymes in the biosynthesis of giant marine polyether toxins.</title>
        <authorList>
            <person name="Fallon T.R."/>
            <person name="Shende V.V."/>
            <person name="Wierzbicki I.H."/>
            <person name="Pendleton A.L."/>
            <person name="Watervoot N.F."/>
            <person name="Auber R.P."/>
            <person name="Gonzalez D.J."/>
            <person name="Wisecaver J.H."/>
            <person name="Moore B.S."/>
        </authorList>
    </citation>
    <scope>NUCLEOTIDE SEQUENCE [LARGE SCALE GENOMIC DNA]</scope>
    <source>
        <strain evidence="1 2">12B1</strain>
    </source>
</reference>
<protein>
    <submittedName>
        <fullName evidence="1">Uncharacterized protein</fullName>
    </submittedName>
</protein>
<comment type="caution">
    <text evidence="1">The sequence shown here is derived from an EMBL/GenBank/DDBJ whole genome shotgun (WGS) entry which is preliminary data.</text>
</comment>
<gene>
    <name evidence="1" type="ORF">AB1Y20_003069</name>
</gene>
<evidence type="ECO:0000313" key="2">
    <source>
        <dbReference type="Proteomes" id="UP001515480"/>
    </source>
</evidence>
<dbReference type="AlphaFoldDB" id="A0AB34JB55"/>
<proteinExistence type="predicted"/>
<keyword evidence="2" id="KW-1185">Reference proteome</keyword>
<evidence type="ECO:0000313" key="1">
    <source>
        <dbReference type="EMBL" id="KAL1518786.1"/>
    </source>
</evidence>
<accession>A0AB34JB55</accession>
<name>A0AB34JB55_PRYPA</name>
<organism evidence="1 2">
    <name type="scientific">Prymnesium parvum</name>
    <name type="common">Toxic golden alga</name>
    <dbReference type="NCBI Taxonomy" id="97485"/>
    <lineage>
        <taxon>Eukaryota</taxon>
        <taxon>Haptista</taxon>
        <taxon>Haptophyta</taxon>
        <taxon>Prymnesiophyceae</taxon>
        <taxon>Prymnesiales</taxon>
        <taxon>Prymnesiaceae</taxon>
        <taxon>Prymnesium</taxon>
    </lineage>
</organism>
<dbReference type="EMBL" id="JBGBPQ010000010">
    <property type="protein sequence ID" value="KAL1518786.1"/>
    <property type="molecule type" value="Genomic_DNA"/>
</dbReference>
<sequence length="224" mass="24623">MATSCRRTTTSPAIRLLVPAVRLQQSAENPGATHAAYEVCLQAVGKHSADAVLVLSSWRRWSECAAFAREKGVAKRFPLHPADTLSFLGVTLQPGSLERRRKQLEEYLQGTPYPHCASTQGRGGCLEASVRKVLPKDEQIVVAVLGCYAGIFGLYKLKSAFSKKPEPPAPVAIPVTSSGTGSKWGFEPPTLETFDAWEKNPENWRKWEAFLDSPKLEEWAASLK</sequence>
<dbReference type="Proteomes" id="UP001515480">
    <property type="component" value="Unassembled WGS sequence"/>
</dbReference>